<dbReference type="Pfam" id="PF18029">
    <property type="entry name" value="Glyoxalase_6"/>
    <property type="match status" value="1"/>
</dbReference>
<protein>
    <recommendedName>
        <fullName evidence="1">Glyoxalase-like domain-containing protein</fullName>
    </recommendedName>
</protein>
<dbReference type="Gene3D" id="3.10.180.10">
    <property type="entry name" value="2,3-Dihydroxybiphenyl 1,2-Dioxygenase, domain 1"/>
    <property type="match status" value="1"/>
</dbReference>
<dbReference type="PANTHER" id="PTHR35908">
    <property type="entry name" value="HYPOTHETICAL FUSION PROTEIN"/>
    <property type="match status" value="1"/>
</dbReference>
<feature type="domain" description="Glyoxalase-like" evidence="1">
    <location>
        <begin position="7"/>
        <end position="129"/>
    </location>
</feature>
<name>A0A1H9XTY9_9MICO</name>
<accession>A0A1H9XTY9</accession>
<sequence length="134" mass="15213">MALRWYSVVVDSHDIAAQARWWAEVLDFVIVYEDEHEVAIIPKHLSVDPITDGREWMRQPQGLVFVPVPEGKTVKNRLHIDLAPHTSQDREAEIALLLDMGATRVDVGQPDDVTWTVLADPEGNEFCVLSSRDR</sequence>
<evidence type="ECO:0000259" key="1">
    <source>
        <dbReference type="Pfam" id="PF18029"/>
    </source>
</evidence>
<dbReference type="EMBL" id="FOHB01000012">
    <property type="protein sequence ID" value="SES49197.1"/>
    <property type="molecule type" value="Genomic_DNA"/>
</dbReference>
<dbReference type="OrthoDB" id="5524593at2"/>
<organism evidence="2 3">
    <name type="scientific">Pedococcus cremeus</name>
    <dbReference type="NCBI Taxonomy" id="587636"/>
    <lineage>
        <taxon>Bacteria</taxon>
        <taxon>Bacillati</taxon>
        <taxon>Actinomycetota</taxon>
        <taxon>Actinomycetes</taxon>
        <taxon>Micrococcales</taxon>
        <taxon>Intrasporangiaceae</taxon>
        <taxon>Pedococcus</taxon>
    </lineage>
</organism>
<evidence type="ECO:0000313" key="3">
    <source>
        <dbReference type="Proteomes" id="UP000199019"/>
    </source>
</evidence>
<keyword evidence="3" id="KW-1185">Reference proteome</keyword>
<dbReference type="SUPFAM" id="SSF54593">
    <property type="entry name" value="Glyoxalase/Bleomycin resistance protein/Dihydroxybiphenyl dioxygenase"/>
    <property type="match status" value="1"/>
</dbReference>
<reference evidence="3" key="1">
    <citation type="submission" date="2016-10" db="EMBL/GenBank/DDBJ databases">
        <authorList>
            <person name="Varghese N."/>
            <person name="Submissions S."/>
        </authorList>
    </citation>
    <scope>NUCLEOTIDE SEQUENCE [LARGE SCALE GENOMIC DNA]</scope>
    <source>
        <strain evidence="3">CGMCC 1.6963</strain>
    </source>
</reference>
<dbReference type="STRING" id="587636.SAMN05216199_0294"/>
<dbReference type="RefSeq" id="WP_091762858.1">
    <property type="nucleotide sequence ID" value="NZ_FOHB01000012.1"/>
</dbReference>
<dbReference type="PANTHER" id="PTHR35908:SF1">
    <property type="entry name" value="CONSERVED PROTEIN"/>
    <property type="match status" value="1"/>
</dbReference>
<dbReference type="InterPro" id="IPR041581">
    <property type="entry name" value="Glyoxalase_6"/>
</dbReference>
<proteinExistence type="predicted"/>
<evidence type="ECO:0000313" key="2">
    <source>
        <dbReference type="EMBL" id="SES49197.1"/>
    </source>
</evidence>
<dbReference type="CDD" id="cd06587">
    <property type="entry name" value="VOC"/>
    <property type="match status" value="1"/>
</dbReference>
<gene>
    <name evidence="2" type="ORF">SAMN05216199_0294</name>
</gene>
<dbReference type="AlphaFoldDB" id="A0A1H9XTY9"/>
<dbReference type="Proteomes" id="UP000199019">
    <property type="component" value="Unassembled WGS sequence"/>
</dbReference>
<dbReference type="InterPro" id="IPR029068">
    <property type="entry name" value="Glyas_Bleomycin-R_OHBP_Dase"/>
</dbReference>